<keyword evidence="1" id="KW-0812">Transmembrane</keyword>
<dbReference type="InterPro" id="IPR036575">
    <property type="entry name" value="TFIIS_cen_dom_sf"/>
</dbReference>
<gene>
    <name evidence="3" type="ORF">SAY86_004295</name>
</gene>
<dbReference type="EMBL" id="JAXQNO010000001">
    <property type="protein sequence ID" value="KAK4804478.1"/>
    <property type="molecule type" value="Genomic_DNA"/>
</dbReference>
<evidence type="ECO:0000256" key="1">
    <source>
        <dbReference type="SAM" id="Phobius"/>
    </source>
</evidence>
<dbReference type="InterPro" id="IPR003618">
    <property type="entry name" value="TFIIS_cen_dom"/>
</dbReference>
<organism evidence="3 4">
    <name type="scientific">Trapa natans</name>
    <name type="common">Water chestnut</name>
    <dbReference type="NCBI Taxonomy" id="22666"/>
    <lineage>
        <taxon>Eukaryota</taxon>
        <taxon>Viridiplantae</taxon>
        <taxon>Streptophyta</taxon>
        <taxon>Embryophyta</taxon>
        <taxon>Tracheophyta</taxon>
        <taxon>Spermatophyta</taxon>
        <taxon>Magnoliopsida</taxon>
        <taxon>eudicotyledons</taxon>
        <taxon>Gunneridae</taxon>
        <taxon>Pentapetalae</taxon>
        <taxon>rosids</taxon>
        <taxon>malvids</taxon>
        <taxon>Myrtales</taxon>
        <taxon>Lythraceae</taxon>
        <taxon>Trapa</taxon>
    </lineage>
</organism>
<proteinExistence type="predicted"/>
<keyword evidence="4" id="KW-1185">Reference proteome</keyword>
<dbReference type="Gene3D" id="1.10.472.30">
    <property type="entry name" value="Transcription elongation factor S-II, central domain"/>
    <property type="match status" value="1"/>
</dbReference>
<feature type="transmembrane region" description="Helical" evidence="1">
    <location>
        <begin position="147"/>
        <end position="166"/>
    </location>
</feature>
<dbReference type="PANTHER" id="PTHR46871">
    <property type="entry name" value="BROMO-ADJACENT HOMOLOGY (BAH) DOMAIN-CONTAINING PROTEIN"/>
    <property type="match status" value="1"/>
</dbReference>
<dbReference type="PANTHER" id="PTHR46871:SF1">
    <property type="entry name" value="BROMO-ADJACENT HOMOLOGY (BAH) DOMAIN-CONTAINING PROTEIN"/>
    <property type="match status" value="1"/>
</dbReference>
<evidence type="ECO:0000259" key="2">
    <source>
        <dbReference type="PROSITE" id="PS51321"/>
    </source>
</evidence>
<reference evidence="3 4" key="1">
    <citation type="journal article" date="2023" name="Hortic Res">
        <title>Pangenome of water caltrop reveals structural variations and asymmetric subgenome divergence after allopolyploidization.</title>
        <authorList>
            <person name="Zhang X."/>
            <person name="Chen Y."/>
            <person name="Wang L."/>
            <person name="Yuan Y."/>
            <person name="Fang M."/>
            <person name="Shi L."/>
            <person name="Lu R."/>
            <person name="Comes H.P."/>
            <person name="Ma Y."/>
            <person name="Chen Y."/>
            <person name="Huang G."/>
            <person name="Zhou Y."/>
            <person name="Zheng Z."/>
            <person name="Qiu Y."/>
        </authorList>
    </citation>
    <scope>NUCLEOTIDE SEQUENCE [LARGE SCALE GENOMIC DNA]</scope>
    <source>
        <strain evidence="3">F231</strain>
    </source>
</reference>
<keyword evidence="1" id="KW-1133">Transmembrane helix</keyword>
<feature type="domain" description="TFIIS central" evidence="2">
    <location>
        <begin position="1"/>
        <end position="114"/>
    </location>
</feature>
<keyword evidence="1" id="KW-0472">Membrane</keyword>
<dbReference type="Pfam" id="PF07500">
    <property type="entry name" value="TFIIS_M"/>
    <property type="match status" value="1"/>
</dbReference>
<evidence type="ECO:0000313" key="3">
    <source>
        <dbReference type="EMBL" id="KAK4804478.1"/>
    </source>
</evidence>
<dbReference type="PROSITE" id="PS51321">
    <property type="entry name" value="TFIIS_CENTRAL"/>
    <property type="match status" value="1"/>
</dbReference>
<evidence type="ECO:0000313" key="4">
    <source>
        <dbReference type="Proteomes" id="UP001346149"/>
    </source>
</evidence>
<name>A0AAN7M7G9_TRANT</name>
<protein>
    <recommendedName>
        <fullName evidence="2">TFIIS central domain-containing protein</fullName>
    </recommendedName>
</protein>
<comment type="caution">
    <text evidence="3">The sequence shown here is derived from an EMBL/GenBank/DDBJ whole genome shotgun (WGS) entry which is preliminary data.</text>
</comment>
<dbReference type="GO" id="GO:0006351">
    <property type="term" value="P:DNA-templated transcription"/>
    <property type="evidence" value="ECO:0007669"/>
    <property type="project" value="InterPro"/>
</dbReference>
<dbReference type="SMART" id="SM00510">
    <property type="entry name" value="TFS2M"/>
    <property type="match status" value="1"/>
</dbReference>
<dbReference type="SUPFAM" id="SSF46942">
    <property type="entry name" value="Elongation factor TFIIS domain 2"/>
    <property type="match status" value="1"/>
</dbReference>
<sequence length="167" mass="18899">MHRSLYCLKKRSLKDCKPLVGPDDAVSAVTALERASHEALASDLQKYNQEFRQLVFNLKNNAVLARHLLNGELEPSKILNMTPNDLKEGLTAEETATNELEESNQMQMTDQICSRCMEFKVGIKGIIHAGHGDCYQVVLSYHFNKMLGVYTVFSWLIFYHGGQMLFG</sequence>
<dbReference type="Proteomes" id="UP001346149">
    <property type="component" value="Unassembled WGS sequence"/>
</dbReference>
<dbReference type="AlphaFoldDB" id="A0AAN7M7G9"/>
<accession>A0AAN7M7G9</accession>